<dbReference type="EMBL" id="CP070608">
    <property type="protein sequence ID" value="QSE95891.1"/>
    <property type="molecule type" value="Genomic_DNA"/>
</dbReference>
<evidence type="ECO:0000313" key="3">
    <source>
        <dbReference type="EMBL" id="QSE95891.1"/>
    </source>
</evidence>
<dbReference type="KEGG" id="fuv:JR347_09685"/>
<sequence>MMVKDNEILFIYNPTSIKDREALAYANSLKHYKVKEYDVTKQVPTKRQLAELSEKLGVGIHSLVNHKSETYIEKYQHADLDRDDLLKAIVKSPSIIKTPIAEFKNTAEFVDSTYEFIKKDMKNK</sequence>
<dbReference type="SUPFAM" id="SSF52833">
    <property type="entry name" value="Thioredoxin-like"/>
    <property type="match status" value="1"/>
</dbReference>
<evidence type="ECO:0000256" key="2">
    <source>
        <dbReference type="PROSITE-ProRule" id="PRU01282"/>
    </source>
</evidence>
<evidence type="ECO:0000313" key="4">
    <source>
        <dbReference type="Proteomes" id="UP000662783"/>
    </source>
</evidence>
<dbReference type="RefSeq" id="WP_205720404.1">
    <property type="nucleotide sequence ID" value="NZ_CP070608.1"/>
</dbReference>
<dbReference type="Proteomes" id="UP000662783">
    <property type="component" value="Chromosome"/>
</dbReference>
<dbReference type="AlphaFoldDB" id="A0A974ZZM2"/>
<evidence type="ECO:0008006" key="5">
    <source>
        <dbReference type="Google" id="ProtNLM"/>
    </source>
</evidence>
<dbReference type="Gene3D" id="3.40.30.10">
    <property type="entry name" value="Glutaredoxin"/>
    <property type="match status" value="1"/>
</dbReference>
<gene>
    <name evidence="3" type="ORF">JR347_09685</name>
</gene>
<dbReference type="Pfam" id="PF03960">
    <property type="entry name" value="ArsC"/>
    <property type="match status" value="1"/>
</dbReference>
<protein>
    <recommendedName>
        <fullName evidence="5">Arsenate reductase</fullName>
    </recommendedName>
</protein>
<organism evidence="3 4">
    <name type="scientific">Fulvivirga lutea</name>
    <dbReference type="NCBI Taxonomy" id="2810512"/>
    <lineage>
        <taxon>Bacteria</taxon>
        <taxon>Pseudomonadati</taxon>
        <taxon>Bacteroidota</taxon>
        <taxon>Cytophagia</taxon>
        <taxon>Cytophagales</taxon>
        <taxon>Fulvivirgaceae</taxon>
        <taxon>Fulvivirga</taxon>
    </lineage>
</organism>
<dbReference type="InterPro" id="IPR006660">
    <property type="entry name" value="Arsenate_reductase-like"/>
</dbReference>
<keyword evidence="4" id="KW-1185">Reference proteome</keyword>
<reference evidence="3" key="1">
    <citation type="submission" date="2021-02" db="EMBL/GenBank/DDBJ databases">
        <title>Fulvivirga sp. S481 isolated from sea water.</title>
        <authorList>
            <person name="Bae S.S."/>
            <person name="Baek K."/>
        </authorList>
    </citation>
    <scope>NUCLEOTIDE SEQUENCE</scope>
    <source>
        <strain evidence="3">S481</strain>
    </source>
</reference>
<name>A0A974ZZM2_9BACT</name>
<comment type="similarity">
    <text evidence="1 2">Belongs to the ArsC family.</text>
</comment>
<accession>A0A974ZZM2</accession>
<dbReference type="InterPro" id="IPR036249">
    <property type="entry name" value="Thioredoxin-like_sf"/>
</dbReference>
<dbReference type="PROSITE" id="PS51353">
    <property type="entry name" value="ARSC"/>
    <property type="match status" value="1"/>
</dbReference>
<evidence type="ECO:0000256" key="1">
    <source>
        <dbReference type="ARBA" id="ARBA00007198"/>
    </source>
</evidence>
<proteinExistence type="inferred from homology"/>